<dbReference type="GO" id="GO:0046514">
    <property type="term" value="P:ceramide catabolic process"/>
    <property type="evidence" value="ECO:0007669"/>
    <property type="project" value="TreeGrafter"/>
</dbReference>
<evidence type="ECO:0000256" key="8">
    <source>
        <dbReference type="PIRSR" id="PIRSR608901-2"/>
    </source>
</evidence>
<dbReference type="GO" id="GO:0005789">
    <property type="term" value="C:endoplasmic reticulum membrane"/>
    <property type="evidence" value="ECO:0007669"/>
    <property type="project" value="TreeGrafter"/>
</dbReference>
<sequence length="473" mass="55209">MSYPTQQLQPFTLYMTISVPEVPPYTIAHIYDVDSSNIGIVHLQGLEGTSQHVVGSEKFEWGIYWHRELGDGTWYSFRFTPPEMYKGPPGLYQPWIYSQATVKQSPRLHHHVVGLIRIIRVPDTIGAGITAYLDWMAPLIATKAKRDDLWAMSVCLRTLKYVARERKTEDKGVERFDATLFIVEAVQFAYRLEEFRAVKSHVDDIVEMGHHNLRFDGDPHSLDGVWSPPTSRANFCEEDYAVTFYLAEFINALTNVTYVYLALRSMYGSRSRSRGLFDPKWDFMSVSLLVLGFGSFLFHATLRQTLEFVDELSMLLLSWSMLRSLVILRQSPQNIRYISVVLAIFFISFSVFYVRSAKIIYQVIGFWVSLIVIGVRVRYLFHWAKPTFSEENVRDWSIRVWTATFTCLFGYFIWNLDLEFCAELRNFRQRIGLPWAWLLEFHGWWHILTALGASQFMNVVREVREEVSREKKE</sequence>
<keyword evidence="7" id="KW-0479">Metal-binding</keyword>
<feature type="transmembrane region" description="Helical" evidence="9">
    <location>
        <begin position="240"/>
        <end position="261"/>
    </location>
</feature>
<feature type="transmembrane region" description="Helical" evidence="9">
    <location>
        <begin position="281"/>
        <end position="300"/>
    </location>
</feature>
<accession>A0A8H5JMV1</accession>
<dbReference type="GO" id="GO:0046872">
    <property type="term" value="F:metal ion binding"/>
    <property type="evidence" value="ECO:0007669"/>
    <property type="project" value="UniProtKB-KW"/>
</dbReference>
<evidence type="ECO:0000313" key="11">
    <source>
        <dbReference type="Proteomes" id="UP000582016"/>
    </source>
</evidence>
<dbReference type="Pfam" id="PF05875">
    <property type="entry name" value="Ceramidase"/>
    <property type="match status" value="1"/>
</dbReference>
<comment type="subcellular location">
    <subcellularLocation>
        <location evidence="1">Membrane</location>
        <topology evidence="1">Multi-pass membrane protein</topology>
    </subcellularLocation>
</comment>
<dbReference type="PANTHER" id="PTHR46187:SF1">
    <property type="entry name" value="ALKALINE PHYTOCERAMIDASE"/>
    <property type="match status" value="1"/>
</dbReference>
<comment type="similarity">
    <text evidence="2">Belongs to the alkaline ceramidase family.</text>
</comment>
<dbReference type="Proteomes" id="UP000582016">
    <property type="component" value="Unassembled WGS sequence"/>
</dbReference>
<feature type="transmembrane region" description="Helical" evidence="9">
    <location>
        <begin position="398"/>
        <end position="414"/>
    </location>
</feature>
<evidence type="ECO:0000256" key="4">
    <source>
        <dbReference type="ARBA" id="ARBA00022801"/>
    </source>
</evidence>
<proteinExistence type="inferred from homology"/>
<evidence type="ECO:0000313" key="10">
    <source>
        <dbReference type="EMBL" id="KAF5558375.1"/>
    </source>
</evidence>
<dbReference type="OrthoDB" id="187171at2759"/>
<feature type="transmembrane region" description="Helical" evidence="9">
    <location>
        <begin position="335"/>
        <end position="353"/>
    </location>
</feature>
<evidence type="ECO:0000256" key="7">
    <source>
        <dbReference type="PIRSR" id="PIRSR608901-1"/>
    </source>
</evidence>
<evidence type="ECO:0000256" key="1">
    <source>
        <dbReference type="ARBA" id="ARBA00004141"/>
    </source>
</evidence>
<keyword evidence="3 9" id="KW-0812">Transmembrane</keyword>
<dbReference type="GO" id="GO:0046513">
    <property type="term" value="P:ceramide biosynthetic process"/>
    <property type="evidence" value="ECO:0007669"/>
    <property type="project" value="TreeGrafter"/>
</dbReference>
<keyword evidence="11" id="KW-1185">Reference proteome</keyword>
<dbReference type="PANTHER" id="PTHR46187">
    <property type="entry name" value="ALKALINE CERAMIDASE 3"/>
    <property type="match status" value="1"/>
</dbReference>
<evidence type="ECO:0000256" key="2">
    <source>
        <dbReference type="ARBA" id="ARBA00009780"/>
    </source>
</evidence>
<feature type="binding site" evidence="8">
    <location>
        <position position="442"/>
    </location>
    <ligand>
        <name>Zn(2+)</name>
        <dbReference type="ChEBI" id="CHEBI:29105"/>
        <note>catalytic</note>
    </ligand>
</feature>
<feature type="binding site" evidence="7">
    <location>
        <position position="237"/>
    </location>
    <ligand>
        <name>Ca(2+)</name>
        <dbReference type="ChEBI" id="CHEBI:29108"/>
    </ligand>
</feature>
<keyword evidence="8" id="KW-0862">Zinc</keyword>
<dbReference type="InterPro" id="IPR008901">
    <property type="entry name" value="ACER"/>
</dbReference>
<evidence type="ECO:0000256" key="3">
    <source>
        <dbReference type="ARBA" id="ARBA00022692"/>
    </source>
</evidence>
<protein>
    <submittedName>
        <fullName evidence="10">YPC1-alkaline Ceramidase</fullName>
    </submittedName>
</protein>
<feature type="transmembrane region" description="Helical" evidence="9">
    <location>
        <begin position="359"/>
        <end position="377"/>
    </location>
</feature>
<name>A0A8H5JMV1_9HYPO</name>
<feature type="binding site" evidence="8">
    <location>
        <position position="446"/>
    </location>
    <ligand>
        <name>Zn(2+)</name>
        <dbReference type="ChEBI" id="CHEBI:29105"/>
        <note>catalytic</note>
    </ligand>
</feature>
<keyword evidence="4" id="KW-0378">Hydrolase</keyword>
<comment type="caution">
    <text evidence="10">The sequence shown here is derived from an EMBL/GenBank/DDBJ whole genome shotgun (WGS) entry which is preliminary data.</text>
</comment>
<feature type="binding site" evidence="8">
    <location>
        <position position="299"/>
    </location>
    <ligand>
        <name>Zn(2+)</name>
        <dbReference type="ChEBI" id="CHEBI:29105"/>
        <note>catalytic</note>
    </ligand>
</feature>
<organism evidence="10 11">
    <name type="scientific">Fusarium phyllophilum</name>
    <dbReference type="NCBI Taxonomy" id="47803"/>
    <lineage>
        <taxon>Eukaryota</taxon>
        <taxon>Fungi</taxon>
        <taxon>Dikarya</taxon>
        <taxon>Ascomycota</taxon>
        <taxon>Pezizomycotina</taxon>
        <taxon>Sordariomycetes</taxon>
        <taxon>Hypocreomycetidae</taxon>
        <taxon>Hypocreales</taxon>
        <taxon>Nectriaceae</taxon>
        <taxon>Fusarium</taxon>
        <taxon>Fusarium fujikuroi species complex</taxon>
    </lineage>
</organism>
<reference evidence="10 11" key="1">
    <citation type="submission" date="2020-05" db="EMBL/GenBank/DDBJ databases">
        <title>Identification and distribution of gene clusters putatively required for synthesis of sphingolipid metabolism inhibitors in phylogenetically diverse species of the filamentous fungus Fusarium.</title>
        <authorList>
            <person name="Kim H.-S."/>
            <person name="Busman M."/>
            <person name="Brown D.W."/>
            <person name="Divon H."/>
            <person name="Uhlig S."/>
            <person name="Proctor R.H."/>
        </authorList>
    </citation>
    <scope>NUCLEOTIDE SEQUENCE [LARGE SCALE GENOMIC DNA]</scope>
    <source>
        <strain evidence="10 11">NRRL 13617</strain>
    </source>
</reference>
<keyword evidence="5 9" id="KW-1133">Transmembrane helix</keyword>
<dbReference type="EMBL" id="JAAOAQ010000268">
    <property type="protein sequence ID" value="KAF5558375.1"/>
    <property type="molecule type" value="Genomic_DNA"/>
</dbReference>
<evidence type="ECO:0000256" key="9">
    <source>
        <dbReference type="SAM" id="Phobius"/>
    </source>
</evidence>
<evidence type="ECO:0000256" key="6">
    <source>
        <dbReference type="ARBA" id="ARBA00023136"/>
    </source>
</evidence>
<evidence type="ECO:0000256" key="5">
    <source>
        <dbReference type="ARBA" id="ARBA00022989"/>
    </source>
</evidence>
<dbReference type="AlphaFoldDB" id="A0A8H5JMV1"/>
<comment type="cofactor">
    <cofactor evidence="8">
        <name>Zn(2+)</name>
        <dbReference type="ChEBI" id="CHEBI:29105"/>
    </cofactor>
</comment>
<feature type="binding site" evidence="7">
    <location>
        <position position="248"/>
    </location>
    <ligand>
        <name>Ca(2+)</name>
        <dbReference type="ChEBI" id="CHEBI:29108"/>
    </ligand>
</feature>
<keyword evidence="7" id="KW-0106">Calcium</keyword>
<dbReference type="GO" id="GO:0016811">
    <property type="term" value="F:hydrolase activity, acting on carbon-nitrogen (but not peptide) bonds, in linear amides"/>
    <property type="evidence" value="ECO:0007669"/>
    <property type="project" value="InterPro"/>
</dbReference>
<gene>
    <name evidence="10" type="ORF">FPHYL_7412</name>
</gene>
<keyword evidence="6 9" id="KW-0472">Membrane</keyword>